<evidence type="ECO:0000259" key="1">
    <source>
        <dbReference type="Pfam" id="PF12728"/>
    </source>
</evidence>
<proteinExistence type="predicted"/>
<name>A0ABT4AB14_9BACT</name>
<dbReference type="InterPro" id="IPR041657">
    <property type="entry name" value="HTH_17"/>
</dbReference>
<feature type="domain" description="Helix-turn-helix" evidence="1">
    <location>
        <begin position="11"/>
        <end position="59"/>
    </location>
</feature>
<comment type="caution">
    <text evidence="2">The sequence shown here is derived from an EMBL/GenBank/DDBJ whole genome shotgun (WGS) entry which is preliminary data.</text>
</comment>
<reference evidence="2 3" key="1">
    <citation type="submission" date="2022-11" db="EMBL/GenBank/DDBJ databases">
        <title>Minimal conservation of predation-associated metabolite biosynthetic gene clusters underscores biosynthetic potential of Myxococcota including descriptions for ten novel species: Archangium lansinium sp. nov., Myxococcus landrumus sp. nov., Nannocystis bai.</title>
        <authorList>
            <person name="Ahearne A."/>
            <person name="Stevens C."/>
            <person name="Phillips K."/>
        </authorList>
    </citation>
    <scope>NUCLEOTIDE SEQUENCE [LARGE SCALE GENOMIC DNA]</scope>
    <source>
        <strain evidence="2 3">MIWBW</strain>
    </source>
</reference>
<evidence type="ECO:0000313" key="2">
    <source>
        <dbReference type="EMBL" id="MCY1078868.1"/>
    </source>
</evidence>
<dbReference type="Pfam" id="PF12728">
    <property type="entry name" value="HTH_17"/>
    <property type="match status" value="1"/>
</dbReference>
<protein>
    <submittedName>
        <fullName evidence="2">Helix-turn-helix domain-containing protein</fullName>
    </submittedName>
</protein>
<accession>A0ABT4AB14</accession>
<keyword evidence="3" id="KW-1185">Reference proteome</keyword>
<dbReference type="Proteomes" id="UP001207654">
    <property type="component" value="Unassembled WGS sequence"/>
</dbReference>
<evidence type="ECO:0000313" key="3">
    <source>
        <dbReference type="Proteomes" id="UP001207654"/>
    </source>
</evidence>
<dbReference type="RefSeq" id="WP_267537628.1">
    <property type="nucleotide sequence ID" value="NZ_JAPNKA010000001.1"/>
</dbReference>
<gene>
    <name evidence="2" type="ORF">OV287_30840</name>
</gene>
<organism evidence="2 3">
    <name type="scientific">Archangium lansingense</name>
    <dbReference type="NCBI Taxonomy" id="2995310"/>
    <lineage>
        <taxon>Bacteria</taxon>
        <taxon>Pseudomonadati</taxon>
        <taxon>Myxococcota</taxon>
        <taxon>Myxococcia</taxon>
        <taxon>Myxococcales</taxon>
        <taxon>Cystobacterineae</taxon>
        <taxon>Archangiaceae</taxon>
        <taxon>Archangium</taxon>
    </lineage>
</organism>
<sequence length="63" mass="7021">MNDPLPTPARFSIPDSCRITGLGRSALYDRIARGLLCVVKDGHRTFISRAELERYLKACEAAQ</sequence>
<dbReference type="EMBL" id="JAPNKA010000001">
    <property type="protein sequence ID" value="MCY1078868.1"/>
    <property type="molecule type" value="Genomic_DNA"/>
</dbReference>